<proteinExistence type="predicted"/>
<name>A0ACC1PMU7_9PEZI</name>
<evidence type="ECO:0000313" key="2">
    <source>
        <dbReference type="Proteomes" id="UP001143856"/>
    </source>
</evidence>
<sequence length="563" mass="62773">MSSIFCCSSIKPYRPARLDHEAKFDHFMRWTESDSVTPANDSSLIGEAPYAVQLVRQVNYGPQESIRYFIPVKNDSAFLEVTEDDLLSVNFQKLNSFKNFKCARHNKFFELNLYQENPSNNHHWRANLERPARDIDLALKNKETVQGLDIEEGIAVPAPVHRRSLGLGQEMASSEPRGSLVPGCETSEGEFQEKASLTQLLISFSAKISTLKPILQFLLPGIGENLGSNSILSLMSLDWVNRELDLGFDYEDLWESELTSQNISLFLNACVELPSGESVSLTDIQDLVDRAVFHVDSWKDEQVLGRARFARIVNRALESSASVGWISQNESKIRGILASGPTEGLLKACGRSDEETLRSRRHGKDAETITAWFTKEPLIDDDDDDDNYRLLLLRMFPECADRPSCPHLRAYLNVDIIKDQQTYRKLCGIEYLFLRANAHYTLSHYCDFHPSTHVLEILPCLPSDGPLPADSPSPAESDLGSGANYDQGSGPDNDDSDDSDYQCSDDGDNDQNHSISIQNTSSDTTRGAIHLGLWSSLVAALRPLLEAVPPLATIGLSDKQFAI</sequence>
<reference evidence="1" key="1">
    <citation type="submission" date="2022-10" db="EMBL/GenBank/DDBJ databases">
        <title>Genome Sequence of Xylaria curta.</title>
        <authorList>
            <person name="Buettner E."/>
        </authorList>
    </citation>
    <scope>NUCLEOTIDE SEQUENCE</scope>
    <source>
        <strain evidence="1">Babe10</strain>
    </source>
</reference>
<dbReference type="Proteomes" id="UP001143856">
    <property type="component" value="Unassembled WGS sequence"/>
</dbReference>
<dbReference type="EMBL" id="JAPDGR010000131">
    <property type="protein sequence ID" value="KAJ2995490.1"/>
    <property type="molecule type" value="Genomic_DNA"/>
</dbReference>
<evidence type="ECO:0000313" key="1">
    <source>
        <dbReference type="EMBL" id="KAJ2995490.1"/>
    </source>
</evidence>
<protein>
    <submittedName>
        <fullName evidence="1">Uncharacterized protein</fullName>
    </submittedName>
</protein>
<keyword evidence="2" id="KW-1185">Reference proteome</keyword>
<accession>A0ACC1PMU7</accession>
<gene>
    <name evidence="1" type="ORF">NUW58_g1252</name>
</gene>
<organism evidence="1 2">
    <name type="scientific">Xylaria curta</name>
    <dbReference type="NCBI Taxonomy" id="42375"/>
    <lineage>
        <taxon>Eukaryota</taxon>
        <taxon>Fungi</taxon>
        <taxon>Dikarya</taxon>
        <taxon>Ascomycota</taxon>
        <taxon>Pezizomycotina</taxon>
        <taxon>Sordariomycetes</taxon>
        <taxon>Xylariomycetidae</taxon>
        <taxon>Xylariales</taxon>
        <taxon>Xylariaceae</taxon>
        <taxon>Xylaria</taxon>
    </lineage>
</organism>
<comment type="caution">
    <text evidence="1">The sequence shown here is derived from an EMBL/GenBank/DDBJ whole genome shotgun (WGS) entry which is preliminary data.</text>
</comment>